<dbReference type="RefSeq" id="XP_030997589.1">
    <property type="nucleotide sequence ID" value="XM_031136265.1"/>
</dbReference>
<name>A0A507BGN6_9PEZI</name>
<gene>
    <name evidence="1" type="ORF">E0L32_000212</name>
</gene>
<dbReference type="GeneID" id="41967659"/>
<dbReference type="InterPro" id="IPR013744">
    <property type="entry name" value="SidJ"/>
</dbReference>
<dbReference type="InterPro" id="IPR029058">
    <property type="entry name" value="AB_hydrolase_fold"/>
</dbReference>
<evidence type="ECO:0000313" key="1">
    <source>
        <dbReference type="EMBL" id="TPX15878.1"/>
    </source>
</evidence>
<dbReference type="EMBL" id="SKBQ01000001">
    <property type="protein sequence ID" value="TPX15878.1"/>
    <property type="molecule type" value="Genomic_DNA"/>
</dbReference>
<protein>
    <submittedName>
        <fullName evidence="1">Uncharacterized protein</fullName>
    </submittedName>
</protein>
<dbReference type="OrthoDB" id="10034502at2759"/>
<sequence length="295" mass="32279">MPFPVTVHPFPSPTSESCAYERGLINAQNALVFISGLTAGPHSTDEKLMRRIEEGVAQHGYGVWEFRMRSSYDGFGYSSLANDVADLAALVKYLRGDDVGKKKKIVVVGCSTGCQDCMEYTDRIKYPDNPPVDGYILQSPVSDRETAAMFMPAEVIEQTLSAANELIAAGKGQDAVPRSMMPEVFAGPVTAYRWWSLVSAGGDDDYFSSDLPDSTIQKTFGRVDQPILIMPSAKDETVPPTVDKDALLKRWMSAVPEGRVSGLSGVNPTGNHILSEAEGQEWFVDRVVKFLREIA</sequence>
<evidence type="ECO:0000313" key="2">
    <source>
        <dbReference type="Proteomes" id="UP000319257"/>
    </source>
</evidence>
<dbReference type="PANTHER" id="PTHR31591">
    <property type="entry name" value="UPF0613 PROTEIN PB24D3.06C"/>
    <property type="match status" value="1"/>
</dbReference>
<dbReference type="InParanoid" id="A0A507BGN6"/>
<comment type="caution">
    <text evidence="1">The sequence shown here is derived from an EMBL/GenBank/DDBJ whole genome shotgun (WGS) entry which is preliminary data.</text>
</comment>
<keyword evidence="2" id="KW-1185">Reference proteome</keyword>
<reference evidence="1 2" key="1">
    <citation type="submission" date="2019-06" db="EMBL/GenBank/DDBJ databases">
        <title>Draft genome sequence of the filamentous fungus Phialemoniopsis curvata isolated from diesel fuel.</title>
        <authorList>
            <person name="Varaljay V.A."/>
            <person name="Lyon W.J."/>
            <person name="Crouch A.L."/>
            <person name="Drake C.E."/>
            <person name="Hollomon J.M."/>
            <person name="Nadeau L.J."/>
            <person name="Nunn H.S."/>
            <person name="Stevenson B.S."/>
            <person name="Bojanowski C.L."/>
            <person name="Crookes-Goodson W.J."/>
        </authorList>
    </citation>
    <scope>NUCLEOTIDE SEQUENCE [LARGE SCALE GENOMIC DNA]</scope>
    <source>
        <strain evidence="1 2">D216</strain>
    </source>
</reference>
<organism evidence="1 2">
    <name type="scientific">Thyridium curvatum</name>
    <dbReference type="NCBI Taxonomy" id="1093900"/>
    <lineage>
        <taxon>Eukaryota</taxon>
        <taxon>Fungi</taxon>
        <taxon>Dikarya</taxon>
        <taxon>Ascomycota</taxon>
        <taxon>Pezizomycotina</taxon>
        <taxon>Sordariomycetes</taxon>
        <taxon>Sordariomycetidae</taxon>
        <taxon>Thyridiales</taxon>
        <taxon>Thyridiaceae</taxon>
        <taxon>Thyridium</taxon>
    </lineage>
</organism>
<proteinExistence type="predicted"/>
<dbReference type="SUPFAM" id="SSF53474">
    <property type="entry name" value="alpha/beta-Hydrolases"/>
    <property type="match status" value="1"/>
</dbReference>
<dbReference type="Gene3D" id="3.40.50.1820">
    <property type="entry name" value="alpha/beta hydrolase"/>
    <property type="match status" value="1"/>
</dbReference>
<dbReference type="AlphaFoldDB" id="A0A507BGN6"/>
<dbReference type="Pfam" id="PF08538">
    <property type="entry name" value="DUF1749"/>
    <property type="match status" value="1"/>
</dbReference>
<accession>A0A507BGN6</accession>
<dbReference type="PANTHER" id="PTHR31591:SF7">
    <property type="entry name" value="DUF1749-DOMAIN-CONTAINING PROTEIN"/>
    <property type="match status" value="1"/>
</dbReference>
<dbReference type="Proteomes" id="UP000319257">
    <property type="component" value="Unassembled WGS sequence"/>
</dbReference>